<evidence type="ECO:0000313" key="3">
    <source>
        <dbReference type="Proteomes" id="UP000094043"/>
    </source>
</evidence>
<evidence type="ECO:0000313" key="2">
    <source>
        <dbReference type="EMBL" id="WVN88184.1"/>
    </source>
</evidence>
<organism evidence="2 3">
    <name type="scientific">Cryptococcus depauperatus CBS 7841</name>
    <dbReference type="NCBI Taxonomy" id="1295531"/>
    <lineage>
        <taxon>Eukaryota</taxon>
        <taxon>Fungi</taxon>
        <taxon>Dikarya</taxon>
        <taxon>Basidiomycota</taxon>
        <taxon>Agaricomycotina</taxon>
        <taxon>Tremellomycetes</taxon>
        <taxon>Tremellales</taxon>
        <taxon>Cryptococcaceae</taxon>
        <taxon>Cryptococcus</taxon>
    </lineage>
</organism>
<accession>A0AAJ8JTK8</accession>
<dbReference type="RefSeq" id="XP_066068884.1">
    <property type="nucleotide sequence ID" value="XM_066212787.1"/>
</dbReference>
<gene>
    <name evidence="2" type="ORF">L203_103385</name>
</gene>
<feature type="region of interest" description="Disordered" evidence="1">
    <location>
        <begin position="1"/>
        <end position="25"/>
    </location>
</feature>
<feature type="region of interest" description="Disordered" evidence="1">
    <location>
        <begin position="38"/>
        <end position="156"/>
    </location>
</feature>
<keyword evidence="3" id="KW-1185">Reference proteome</keyword>
<reference evidence="2" key="1">
    <citation type="submission" date="2016-06" db="EMBL/GenBank/DDBJ databases">
        <authorList>
            <person name="Cuomo C."/>
            <person name="Litvintseva A."/>
            <person name="Heitman J."/>
            <person name="Chen Y."/>
            <person name="Sun S."/>
            <person name="Springer D."/>
            <person name="Dromer F."/>
            <person name="Young S."/>
            <person name="Zeng Q."/>
            <person name="Chapman S."/>
            <person name="Gujja S."/>
            <person name="Saif S."/>
            <person name="Birren B."/>
        </authorList>
    </citation>
    <scope>NUCLEOTIDE SEQUENCE</scope>
    <source>
        <strain evidence="2">CBS 7841</strain>
    </source>
</reference>
<feature type="compositionally biased region" description="Polar residues" evidence="1">
    <location>
        <begin position="96"/>
        <end position="125"/>
    </location>
</feature>
<protein>
    <submittedName>
        <fullName evidence="2">Uncharacterized protein</fullName>
    </submittedName>
</protein>
<proteinExistence type="predicted"/>
<dbReference type="EMBL" id="CP143787">
    <property type="protein sequence ID" value="WVN88184.1"/>
    <property type="molecule type" value="Genomic_DNA"/>
</dbReference>
<reference evidence="2" key="3">
    <citation type="submission" date="2024-01" db="EMBL/GenBank/DDBJ databases">
        <authorList>
            <person name="Coelho M.A."/>
            <person name="David-Palma M."/>
            <person name="Shea T."/>
            <person name="Sun S."/>
            <person name="Cuomo C.A."/>
            <person name="Heitman J."/>
        </authorList>
    </citation>
    <scope>NUCLEOTIDE SEQUENCE</scope>
    <source>
        <strain evidence="2">CBS 7841</strain>
    </source>
</reference>
<dbReference type="Proteomes" id="UP000094043">
    <property type="component" value="Chromosome 4"/>
</dbReference>
<sequence>MGWNPQQQKDASNSHQSTTESERRSVCGTWWKNLRESLSSSGGTVKSENEEWLAGAKLFSEDQSPSPSPSPSPGKSLSDFSEQGFVVVCEVGDPSDPQQGNSQEPESSVNTSDGSQNAAQFQGASMTTMTKRTKGTMDIQQAPASRADQRPIQGNP</sequence>
<feature type="compositionally biased region" description="Polar residues" evidence="1">
    <location>
        <begin position="1"/>
        <end position="19"/>
    </location>
</feature>
<dbReference type="KEGG" id="cdep:91087596"/>
<reference evidence="2" key="2">
    <citation type="journal article" date="2022" name="Elife">
        <title>Obligate sexual reproduction of a homothallic fungus closely related to the Cryptococcus pathogenic species complex.</title>
        <authorList>
            <person name="Passer A.R."/>
            <person name="Clancey S.A."/>
            <person name="Shea T."/>
            <person name="David-Palma M."/>
            <person name="Averette A.F."/>
            <person name="Boekhout T."/>
            <person name="Porcel B.M."/>
            <person name="Nowrousian M."/>
            <person name="Cuomo C.A."/>
            <person name="Sun S."/>
            <person name="Heitman J."/>
            <person name="Coelho M.A."/>
        </authorList>
    </citation>
    <scope>NUCLEOTIDE SEQUENCE</scope>
    <source>
        <strain evidence="2">CBS 7841</strain>
    </source>
</reference>
<name>A0AAJ8JTK8_9TREE</name>
<dbReference type="AlphaFoldDB" id="A0AAJ8JTK8"/>
<evidence type="ECO:0000256" key="1">
    <source>
        <dbReference type="SAM" id="MobiDB-lite"/>
    </source>
</evidence>
<dbReference type="GeneID" id="91087596"/>